<sequence length="34" mass="3847">MTGFATPPSTIRTISLIRIITTHLKCDQRNFIIS</sequence>
<protein>
    <submittedName>
        <fullName evidence="1">Uncharacterized protein</fullName>
    </submittedName>
</protein>
<accession>A0A8S5RDW3</accession>
<name>A0A8S5RDW3_9VIRU</name>
<proteinExistence type="predicted"/>
<reference evidence="1" key="1">
    <citation type="journal article" date="2021" name="Proc. Natl. Acad. Sci. U.S.A.">
        <title>A Catalog of Tens of Thousands of Viruses from Human Metagenomes Reveals Hidden Associations with Chronic Diseases.</title>
        <authorList>
            <person name="Tisza M.J."/>
            <person name="Buck C.B."/>
        </authorList>
    </citation>
    <scope>NUCLEOTIDE SEQUENCE</scope>
    <source>
        <strain evidence="1">Ctx9V1</strain>
    </source>
</reference>
<organism evidence="1">
    <name type="scientific">virus sp. ctx9V1</name>
    <dbReference type="NCBI Taxonomy" id="2828001"/>
    <lineage>
        <taxon>Viruses</taxon>
    </lineage>
</organism>
<evidence type="ECO:0000313" key="1">
    <source>
        <dbReference type="EMBL" id="DAE29339.1"/>
    </source>
</evidence>
<dbReference type="EMBL" id="BK059093">
    <property type="protein sequence ID" value="DAE29339.1"/>
    <property type="molecule type" value="Genomic_DNA"/>
</dbReference>